<dbReference type="AlphaFoldDB" id="A0A934MMR1"/>
<evidence type="ECO:0000313" key="3">
    <source>
        <dbReference type="EMBL" id="MBJ6360206.1"/>
    </source>
</evidence>
<keyword evidence="4" id="KW-1185">Reference proteome</keyword>
<accession>A0A934MMR1</accession>
<proteinExistence type="predicted"/>
<comment type="caution">
    <text evidence="3">The sequence shown here is derived from an EMBL/GenBank/DDBJ whole genome shotgun (WGS) entry which is preliminary data.</text>
</comment>
<feature type="transmembrane region" description="Helical" evidence="1">
    <location>
        <begin position="59"/>
        <end position="87"/>
    </location>
</feature>
<dbReference type="Pfam" id="PF22570">
    <property type="entry name" value="LiaF-TM"/>
    <property type="match status" value="1"/>
</dbReference>
<name>A0A934MMR1_9BACL</name>
<dbReference type="Proteomes" id="UP000640274">
    <property type="component" value="Unassembled WGS sequence"/>
</dbReference>
<evidence type="ECO:0000256" key="1">
    <source>
        <dbReference type="SAM" id="Phobius"/>
    </source>
</evidence>
<evidence type="ECO:0000259" key="2">
    <source>
        <dbReference type="Pfam" id="PF22570"/>
    </source>
</evidence>
<sequence>MNNKTLVGVVLVLLGGLFALKIIGITLAPLMSLVFPFILIGLGAVGLKNNKPIIGTGMIVVGVLMVMAKLHGLMLLIAAIVLIVWGVSMFKGNKRVY</sequence>
<organism evidence="3 4">
    <name type="scientific">Paenibacillus roseus</name>
    <dbReference type="NCBI Taxonomy" id="2798579"/>
    <lineage>
        <taxon>Bacteria</taxon>
        <taxon>Bacillati</taxon>
        <taxon>Bacillota</taxon>
        <taxon>Bacilli</taxon>
        <taxon>Bacillales</taxon>
        <taxon>Paenibacillaceae</taxon>
        <taxon>Paenibacillus</taxon>
    </lineage>
</organism>
<dbReference type="InterPro" id="IPR054331">
    <property type="entry name" value="LiaF_TM"/>
</dbReference>
<feature type="domain" description="LiaF transmembrane" evidence="2">
    <location>
        <begin position="6"/>
        <end position="95"/>
    </location>
</feature>
<dbReference type="RefSeq" id="WP_199017726.1">
    <property type="nucleotide sequence ID" value="NZ_JAELUP010000005.1"/>
</dbReference>
<dbReference type="EMBL" id="JAELUP010000005">
    <property type="protein sequence ID" value="MBJ6360206.1"/>
    <property type="molecule type" value="Genomic_DNA"/>
</dbReference>
<keyword evidence="1" id="KW-0812">Transmembrane</keyword>
<keyword evidence="1" id="KW-1133">Transmembrane helix</keyword>
<keyword evidence="1" id="KW-0472">Membrane</keyword>
<reference evidence="3" key="1">
    <citation type="submission" date="2020-12" db="EMBL/GenBank/DDBJ databases">
        <authorList>
            <person name="Huq M.A."/>
        </authorList>
    </citation>
    <scope>NUCLEOTIDE SEQUENCE</scope>
    <source>
        <strain evidence="3">MAHUQ-46</strain>
    </source>
</reference>
<gene>
    <name evidence="3" type="ORF">JFN88_02575</name>
</gene>
<protein>
    <recommendedName>
        <fullName evidence="2">LiaF transmembrane domain-containing protein</fullName>
    </recommendedName>
</protein>
<evidence type="ECO:0000313" key="4">
    <source>
        <dbReference type="Proteomes" id="UP000640274"/>
    </source>
</evidence>